<dbReference type="EMBL" id="CP134879">
    <property type="protein sequence ID" value="WNM25108.1"/>
    <property type="molecule type" value="Genomic_DNA"/>
</dbReference>
<sequence length="365" mass="38282">MATSPLTSAEQGIGTIPSARHLGFARMLDSFAIPLMFVGLDGRIAYLNATSRTMIDGIGTLTPESLLGHQLHDFSGAGRVSRNPADYPRHSNYEFQGILLSTSLNLLVDDRGEALGFAYSWQDTTESERIRQASHDTAQEIVSVGAAMQEVTVQLADQAQVTSDGAQTAAAAIEQMSASVQEIANSTTKAVSIANEAVGAAGEASERVTKLDSSSQEIGVVVKLITQIAEQTNLLALNATIEAARAGDAGRGFAVVASEVKELARETAEATNRITAMISTLQDDSTHVTTALTAITELIDQISAAQTSIAGAVEEQSATTNEISRSVSEVAGTAQATLADVATIWEKVTQASEASQRLEELSTIA</sequence>
<dbReference type="SMART" id="SM00283">
    <property type="entry name" value="MA"/>
    <property type="match status" value="1"/>
</dbReference>
<proteinExistence type="inferred from homology"/>
<dbReference type="Gene3D" id="3.30.450.20">
    <property type="entry name" value="PAS domain"/>
    <property type="match status" value="1"/>
</dbReference>
<evidence type="ECO:0000313" key="5">
    <source>
        <dbReference type="EMBL" id="WNM25108.1"/>
    </source>
</evidence>
<comment type="similarity">
    <text evidence="2">Belongs to the methyl-accepting chemotaxis (MCP) protein family.</text>
</comment>
<gene>
    <name evidence="5" type="ORF">RN606_02885</name>
</gene>
<dbReference type="InterPro" id="IPR004089">
    <property type="entry name" value="MCPsignal_dom"/>
</dbReference>
<dbReference type="Gene3D" id="1.10.287.950">
    <property type="entry name" value="Methyl-accepting chemotaxis protein"/>
    <property type="match status" value="1"/>
</dbReference>
<feature type="domain" description="Methyl-accepting transducer" evidence="4">
    <location>
        <begin position="137"/>
        <end position="356"/>
    </location>
</feature>
<dbReference type="PANTHER" id="PTHR32089:SF112">
    <property type="entry name" value="LYSOZYME-LIKE PROTEIN-RELATED"/>
    <property type="match status" value="1"/>
</dbReference>
<name>A0AA96J8J4_9MICO</name>
<dbReference type="Proteomes" id="UP001304125">
    <property type="component" value="Chromosome"/>
</dbReference>
<evidence type="ECO:0000259" key="4">
    <source>
        <dbReference type="PROSITE" id="PS50111"/>
    </source>
</evidence>
<reference evidence="5 6" key="1">
    <citation type="submission" date="2023-09" db="EMBL/GenBank/DDBJ databases">
        <title>Demequina sp. a novel bacteria isolated from Capsicum annuum.</title>
        <authorList>
            <person name="Humaira Z."/>
            <person name="Lee J."/>
            <person name="Cho D."/>
        </authorList>
    </citation>
    <scope>NUCLEOTIDE SEQUENCE [LARGE SCALE GENOMIC DNA]</scope>
    <source>
        <strain evidence="5 6">OYTSA14</strain>
    </source>
</reference>
<dbReference type="PROSITE" id="PS50111">
    <property type="entry name" value="CHEMOTAXIS_TRANSDUC_2"/>
    <property type="match status" value="1"/>
</dbReference>
<dbReference type="AlphaFoldDB" id="A0AA96J8J4"/>
<dbReference type="SUPFAM" id="SSF58104">
    <property type="entry name" value="Methyl-accepting chemotaxis protein (MCP) signaling domain"/>
    <property type="match status" value="1"/>
</dbReference>
<accession>A0AA96J8J4</accession>
<evidence type="ECO:0000256" key="2">
    <source>
        <dbReference type="ARBA" id="ARBA00029447"/>
    </source>
</evidence>
<protein>
    <submittedName>
        <fullName evidence="5">Methyl-accepting chemotaxis protein</fullName>
    </submittedName>
</protein>
<keyword evidence="1 3" id="KW-0807">Transducer</keyword>
<dbReference type="PANTHER" id="PTHR32089">
    <property type="entry name" value="METHYL-ACCEPTING CHEMOTAXIS PROTEIN MCPB"/>
    <property type="match status" value="1"/>
</dbReference>
<keyword evidence="6" id="KW-1185">Reference proteome</keyword>
<organism evidence="5 6">
    <name type="scientific">Demequina capsici</name>
    <dbReference type="NCBI Taxonomy" id="3075620"/>
    <lineage>
        <taxon>Bacteria</taxon>
        <taxon>Bacillati</taxon>
        <taxon>Actinomycetota</taxon>
        <taxon>Actinomycetes</taxon>
        <taxon>Micrococcales</taxon>
        <taxon>Demequinaceae</taxon>
        <taxon>Demequina</taxon>
    </lineage>
</organism>
<evidence type="ECO:0000313" key="6">
    <source>
        <dbReference type="Proteomes" id="UP001304125"/>
    </source>
</evidence>
<dbReference type="Pfam" id="PF00015">
    <property type="entry name" value="MCPsignal"/>
    <property type="match status" value="1"/>
</dbReference>
<dbReference type="GO" id="GO:0007165">
    <property type="term" value="P:signal transduction"/>
    <property type="evidence" value="ECO:0007669"/>
    <property type="project" value="UniProtKB-KW"/>
</dbReference>
<evidence type="ECO:0000256" key="3">
    <source>
        <dbReference type="PROSITE-ProRule" id="PRU00284"/>
    </source>
</evidence>
<dbReference type="RefSeq" id="WP_313499809.1">
    <property type="nucleotide sequence ID" value="NZ_CP134879.1"/>
</dbReference>
<dbReference type="InterPro" id="IPR004090">
    <property type="entry name" value="Chemotax_Me-accpt_rcpt"/>
</dbReference>
<dbReference type="GO" id="GO:0004888">
    <property type="term" value="F:transmembrane signaling receptor activity"/>
    <property type="evidence" value="ECO:0007669"/>
    <property type="project" value="InterPro"/>
</dbReference>
<dbReference type="GO" id="GO:0006935">
    <property type="term" value="P:chemotaxis"/>
    <property type="evidence" value="ECO:0007669"/>
    <property type="project" value="InterPro"/>
</dbReference>
<dbReference type="GO" id="GO:0016020">
    <property type="term" value="C:membrane"/>
    <property type="evidence" value="ECO:0007669"/>
    <property type="project" value="InterPro"/>
</dbReference>
<evidence type="ECO:0000256" key="1">
    <source>
        <dbReference type="ARBA" id="ARBA00023224"/>
    </source>
</evidence>
<dbReference type="PRINTS" id="PR00260">
    <property type="entry name" value="CHEMTRNSDUCR"/>
</dbReference>